<dbReference type="HOGENOM" id="CLU_075469_0_0_1"/>
<dbReference type="GeneID" id="9577495"/>
<evidence type="ECO:0000313" key="2">
    <source>
        <dbReference type="EMBL" id="EFE38612.1"/>
    </source>
</evidence>
<evidence type="ECO:0000313" key="3">
    <source>
        <dbReference type="Proteomes" id="UP000008383"/>
    </source>
</evidence>
<organism evidence="2 3">
    <name type="scientific">Trichophyton verrucosum (strain HKI 0517)</name>
    <dbReference type="NCBI Taxonomy" id="663202"/>
    <lineage>
        <taxon>Eukaryota</taxon>
        <taxon>Fungi</taxon>
        <taxon>Dikarya</taxon>
        <taxon>Ascomycota</taxon>
        <taxon>Pezizomycotina</taxon>
        <taxon>Eurotiomycetes</taxon>
        <taxon>Eurotiomycetidae</taxon>
        <taxon>Onygenales</taxon>
        <taxon>Arthrodermataceae</taxon>
        <taxon>Trichophyton</taxon>
    </lineage>
</organism>
<dbReference type="Proteomes" id="UP000008383">
    <property type="component" value="Unassembled WGS sequence"/>
</dbReference>
<protein>
    <recommendedName>
        <fullName evidence="4">PXA domain-containing protein</fullName>
    </recommendedName>
</protein>
<feature type="compositionally biased region" description="Polar residues" evidence="1">
    <location>
        <begin position="15"/>
        <end position="65"/>
    </location>
</feature>
<evidence type="ECO:0000256" key="1">
    <source>
        <dbReference type="SAM" id="MobiDB-lite"/>
    </source>
</evidence>
<evidence type="ECO:0008006" key="4">
    <source>
        <dbReference type="Google" id="ProtNLM"/>
    </source>
</evidence>
<dbReference type="EMBL" id="ACYE01000384">
    <property type="protein sequence ID" value="EFE38612.1"/>
    <property type="molecule type" value="Genomic_DNA"/>
</dbReference>
<accession>D4DHR3</accession>
<feature type="compositionally biased region" description="Basic and acidic residues" evidence="1">
    <location>
        <begin position="174"/>
        <end position="186"/>
    </location>
</feature>
<comment type="caution">
    <text evidence="2">The sequence shown here is derived from an EMBL/GenBank/DDBJ whole genome shotgun (WGS) entry which is preliminary data.</text>
</comment>
<name>D4DHR3_TRIVH</name>
<dbReference type="RefSeq" id="XP_003019257.1">
    <property type="nucleotide sequence ID" value="XM_003019211.1"/>
</dbReference>
<gene>
    <name evidence="2" type="ORF">TRV_06720</name>
</gene>
<feature type="compositionally biased region" description="Polar residues" evidence="1">
    <location>
        <begin position="120"/>
        <end position="133"/>
    </location>
</feature>
<dbReference type="KEGG" id="tve:TRV_06720"/>
<reference evidence="3" key="1">
    <citation type="journal article" date="2011" name="Genome Biol.">
        <title>Comparative and functional genomics provide insights into the pathogenicity of dermatophytic fungi.</title>
        <authorList>
            <person name="Burmester A."/>
            <person name="Shelest E."/>
            <person name="Gloeckner G."/>
            <person name="Heddergott C."/>
            <person name="Schindler S."/>
            <person name="Staib P."/>
            <person name="Heidel A."/>
            <person name="Felder M."/>
            <person name="Petzold A."/>
            <person name="Szafranski K."/>
            <person name="Feuermann M."/>
            <person name="Pedruzzi I."/>
            <person name="Priebe S."/>
            <person name="Groth M."/>
            <person name="Winkler R."/>
            <person name="Li W."/>
            <person name="Kniemeyer O."/>
            <person name="Schroeckh V."/>
            <person name="Hertweck C."/>
            <person name="Hube B."/>
            <person name="White T.C."/>
            <person name="Platzer M."/>
            <person name="Guthke R."/>
            <person name="Heitman J."/>
            <person name="Woestemeyer J."/>
            <person name="Zipfel P.F."/>
            <person name="Monod M."/>
            <person name="Brakhage A.A."/>
        </authorList>
    </citation>
    <scope>NUCLEOTIDE SEQUENCE [LARGE SCALE GENOMIC DNA]</scope>
    <source>
        <strain evidence="3">HKI 0517</strain>
    </source>
</reference>
<sequence>MQQPSTPGSDAEIGTFTSSGSNTDGQNRIQTSSSSNALQETQASLNTASPRASVVDASSSGSEQPSAAEVKTIKRACAASILALIPRRIALTLFATHQTDGNSSPAAASITAQDKPDPFVQSSVPESSVNSRIDSPLSGAGSEPGLANNSNPSRQDGRHGGPGTHRQTLPAQSSHDRNARDGKATDDGPDLPKSPSGKESKDYKDDEDDALLSAIEHDLLDLFSDSYCNKHLIYSIVELVLVKLIPEMGEHSVTELMNERGVLWSTASTTTTNG</sequence>
<feature type="compositionally biased region" description="Polar residues" evidence="1">
    <location>
        <begin position="99"/>
        <end position="112"/>
    </location>
</feature>
<dbReference type="AlphaFoldDB" id="D4DHR3"/>
<feature type="region of interest" description="Disordered" evidence="1">
    <location>
        <begin position="99"/>
        <end position="205"/>
    </location>
</feature>
<proteinExistence type="predicted"/>
<keyword evidence="3" id="KW-1185">Reference proteome</keyword>
<feature type="region of interest" description="Disordered" evidence="1">
    <location>
        <begin position="1"/>
        <end position="70"/>
    </location>
</feature>